<dbReference type="Proteomes" id="UP001271007">
    <property type="component" value="Unassembled WGS sequence"/>
</dbReference>
<proteinExistence type="predicted"/>
<protein>
    <submittedName>
        <fullName evidence="3">Uncharacterized protein</fullName>
    </submittedName>
</protein>
<evidence type="ECO:0000256" key="1">
    <source>
        <dbReference type="SAM" id="Coils"/>
    </source>
</evidence>
<keyword evidence="4" id="KW-1185">Reference proteome</keyword>
<comment type="caution">
    <text evidence="3">The sequence shown here is derived from an EMBL/GenBank/DDBJ whole genome shotgun (WGS) entry which is preliminary data.</text>
</comment>
<name>A0AAJ0D6E4_9PEZI</name>
<evidence type="ECO:0000313" key="3">
    <source>
        <dbReference type="EMBL" id="KAK3047398.1"/>
    </source>
</evidence>
<evidence type="ECO:0000256" key="2">
    <source>
        <dbReference type="SAM" id="MobiDB-lite"/>
    </source>
</evidence>
<feature type="coiled-coil region" evidence="1">
    <location>
        <begin position="13"/>
        <end position="40"/>
    </location>
</feature>
<organism evidence="3 4">
    <name type="scientific">Extremus antarcticus</name>
    <dbReference type="NCBI Taxonomy" id="702011"/>
    <lineage>
        <taxon>Eukaryota</taxon>
        <taxon>Fungi</taxon>
        <taxon>Dikarya</taxon>
        <taxon>Ascomycota</taxon>
        <taxon>Pezizomycotina</taxon>
        <taxon>Dothideomycetes</taxon>
        <taxon>Dothideomycetidae</taxon>
        <taxon>Mycosphaerellales</taxon>
        <taxon>Extremaceae</taxon>
        <taxon>Extremus</taxon>
    </lineage>
</organism>
<sequence>MLPGTSKAYAPLADCLAQRLRRAENRLSKLEAEYLDIGKSFFALPPHYLDLFTSLGPTGNADNASILQPAIRIHNQEDPEICRFLSNLRTTRDEVRQALRINHLLSAEAMLEVLEGQEEELDRQMITVASKLVEWHSTITNEYVPESVNLSQLNETHMAQFRDWLSRLPDVRKALELGSATLDQIVLEAIYTEEDSMLFDDGEETLCPPTPVEGLSPLLGPTAFPPPPIARNNTVADTIDNFINVAQALNRSEGRRLEDPTLIAPWNIEQQSPGSSPGSRPRSDGTESVVEPLCYDGIDDMAEEEDGYFPFADALASIERERSGIHEAMRDRSAEDIVRYEASMRVGNPIEAIELRERIIEGFEWPPGKQRQKADQSDASKLVISREATKKFQIDRPWWVGFMVDRINAGTVALCASPGYSGSPWALNQ</sequence>
<reference evidence="3" key="1">
    <citation type="submission" date="2023-04" db="EMBL/GenBank/DDBJ databases">
        <title>Black Yeasts Isolated from many extreme environments.</title>
        <authorList>
            <person name="Coleine C."/>
            <person name="Stajich J.E."/>
            <person name="Selbmann L."/>
        </authorList>
    </citation>
    <scope>NUCLEOTIDE SEQUENCE</scope>
    <source>
        <strain evidence="3">CCFEE 5312</strain>
    </source>
</reference>
<keyword evidence="1" id="KW-0175">Coiled coil</keyword>
<gene>
    <name evidence="3" type="ORF">LTR09_011144</name>
</gene>
<feature type="region of interest" description="Disordered" evidence="2">
    <location>
        <begin position="262"/>
        <end position="288"/>
    </location>
</feature>
<dbReference type="EMBL" id="JAWDJX010000062">
    <property type="protein sequence ID" value="KAK3047398.1"/>
    <property type="molecule type" value="Genomic_DNA"/>
</dbReference>
<dbReference type="AlphaFoldDB" id="A0AAJ0D6E4"/>
<evidence type="ECO:0000313" key="4">
    <source>
        <dbReference type="Proteomes" id="UP001271007"/>
    </source>
</evidence>
<accession>A0AAJ0D6E4</accession>